<feature type="region of interest" description="Disordered" evidence="1">
    <location>
        <begin position="1"/>
        <end position="33"/>
    </location>
</feature>
<sequence length="551" mass="62036">MSSSDAGIVDVGGKPPKQPSKRSKSKDPQRITRDSASLEDRLVLLEDIIAKMGERGVNRGEMTYLAAIREVSDEGLDEKDLPVEIGAVLADFQDVMPKELPKQLPPRREPYWTYNDVYKLAIKAERQEVRRASSASGLGHIASECPNRRIVTLLDEIPDEEECLETTSPVYDEEVEGEDEVTYGDGGEALVIRRALSATPVKEDDWLRNNIFHTRCTSHGKVCNVIIDGGSCENVVSTTMVEKLQLPMEKHPQPYKLSWLKKGNDLKVEKRCLVDFSIGKNYKDEVSCDVIPMDACHLLLGRPWQFDRKVIHDGFKNTYTFTKDGTKITLGPSKPEHLSKFSTEEDKILCSKSLFLKELSKSSETYALLLVEENKIENTIPPIIVVYGRNPISPLDLSPLSTTHFFSSDADEQAKHIKQLHEQVRARIIKHNEKYQKAANKHRKPAAFKEGDLVWMHLRRERFPQERHGKLKPRADGPFKVLKRIGENAYKIELPGDYNVSATFNIADLSPYYEDDPHAELEDKVLGGQGRCCPFGVCGRARTDQIGGPGA</sequence>
<accession>A0A6V7Q962</accession>
<evidence type="ECO:0000313" key="3">
    <source>
        <dbReference type="EMBL" id="CAD1839672.1"/>
    </source>
</evidence>
<dbReference type="InterPro" id="IPR021109">
    <property type="entry name" value="Peptidase_aspartic_dom_sf"/>
</dbReference>
<evidence type="ECO:0000256" key="1">
    <source>
        <dbReference type="SAM" id="MobiDB-lite"/>
    </source>
</evidence>
<dbReference type="PANTHER" id="PTHR35046:SF21">
    <property type="entry name" value="RETROTRANSPOSON GAG DOMAIN-CONTAINING PROTEIN-RELATED"/>
    <property type="match status" value="1"/>
</dbReference>
<protein>
    <recommendedName>
        <fullName evidence="2">Tf2-1-like SH3-like domain-containing protein</fullName>
    </recommendedName>
</protein>
<organism evidence="3">
    <name type="scientific">Ananas comosus var. bracteatus</name>
    <name type="common">red pineapple</name>
    <dbReference type="NCBI Taxonomy" id="296719"/>
    <lineage>
        <taxon>Eukaryota</taxon>
        <taxon>Viridiplantae</taxon>
        <taxon>Streptophyta</taxon>
        <taxon>Embryophyta</taxon>
        <taxon>Tracheophyta</taxon>
        <taxon>Spermatophyta</taxon>
        <taxon>Magnoliopsida</taxon>
        <taxon>Liliopsida</taxon>
        <taxon>Poales</taxon>
        <taxon>Bromeliaceae</taxon>
        <taxon>Bromelioideae</taxon>
        <taxon>Ananas</taxon>
    </lineage>
</organism>
<dbReference type="PANTHER" id="PTHR35046">
    <property type="entry name" value="ZINC KNUCKLE (CCHC-TYPE) FAMILY PROTEIN"/>
    <property type="match status" value="1"/>
</dbReference>
<evidence type="ECO:0000259" key="2">
    <source>
        <dbReference type="Pfam" id="PF24626"/>
    </source>
</evidence>
<dbReference type="InterPro" id="IPR056924">
    <property type="entry name" value="SH3_Tf2-1"/>
</dbReference>
<dbReference type="EMBL" id="LR862134">
    <property type="protein sequence ID" value="CAD1839672.1"/>
    <property type="molecule type" value="Genomic_DNA"/>
</dbReference>
<dbReference type="Gene3D" id="2.40.70.10">
    <property type="entry name" value="Acid Proteases"/>
    <property type="match status" value="1"/>
</dbReference>
<gene>
    <name evidence="3" type="ORF">CB5_LOCUS22883</name>
</gene>
<name>A0A6V7Q962_ANACO</name>
<dbReference type="AlphaFoldDB" id="A0A6V7Q962"/>
<dbReference type="Pfam" id="PF24626">
    <property type="entry name" value="SH3_Tf2-1"/>
    <property type="match status" value="1"/>
</dbReference>
<dbReference type="CDD" id="cd00303">
    <property type="entry name" value="retropepsin_like"/>
    <property type="match status" value="1"/>
</dbReference>
<feature type="domain" description="Tf2-1-like SH3-like" evidence="2">
    <location>
        <begin position="451"/>
        <end position="512"/>
    </location>
</feature>
<reference evidence="3" key="1">
    <citation type="submission" date="2020-07" db="EMBL/GenBank/DDBJ databases">
        <authorList>
            <person name="Lin J."/>
        </authorList>
    </citation>
    <scope>NUCLEOTIDE SEQUENCE</scope>
</reference>
<proteinExistence type="predicted"/>